<keyword evidence="1" id="KW-0175">Coiled coil</keyword>
<proteinExistence type="predicted"/>
<feature type="coiled-coil region" evidence="1">
    <location>
        <begin position="1"/>
        <end position="68"/>
    </location>
</feature>
<sequence length="74" mass="8711">MDKVETLKQKIKDLESQLQEQKKIHEIQLSKIKSENYEALEASQTRYQAELEIQQMNFQRQIAGLKAKLDSFEA</sequence>
<accession>A0A075FP73</accession>
<name>A0A075FP73_9EURY</name>
<protein>
    <submittedName>
        <fullName evidence="2">Uncharacterized protein</fullName>
    </submittedName>
</protein>
<organism evidence="2">
    <name type="scientific">uncultured marine group II/III euryarchaeote AD1000_117_B07</name>
    <dbReference type="NCBI Taxonomy" id="1457721"/>
    <lineage>
        <taxon>Archaea</taxon>
        <taxon>Methanobacteriati</taxon>
        <taxon>Methanobacteriota</taxon>
        <taxon>environmental samples</taxon>
    </lineage>
</organism>
<dbReference type="AlphaFoldDB" id="A0A075FP73"/>
<evidence type="ECO:0000256" key="1">
    <source>
        <dbReference type="SAM" id="Coils"/>
    </source>
</evidence>
<reference evidence="2" key="1">
    <citation type="journal article" date="2014" name="Genome Biol. Evol.">
        <title>Pangenome evidence for extensive interdomain horizontal transfer affecting lineage core and shell genes in uncultured planktonic thaumarchaeota and euryarchaeota.</title>
        <authorList>
            <person name="Deschamps P."/>
            <person name="Zivanovic Y."/>
            <person name="Moreira D."/>
            <person name="Rodriguez-Valera F."/>
            <person name="Lopez-Garcia P."/>
        </authorList>
    </citation>
    <scope>NUCLEOTIDE SEQUENCE</scope>
</reference>
<dbReference type="EMBL" id="KF900335">
    <property type="protein sequence ID" value="AIE91331.1"/>
    <property type="molecule type" value="Genomic_DNA"/>
</dbReference>
<evidence type="ECO:0000313" key="2">
    <source>
        <dbReference type="EMBL" id="AIE91331.1"/>
    </source>
</evidence>